<dbReference type="EMBL" id="NMUH01001479">
    <property type="protein sequence ID" value="MQL92730.1"/>
    <property type="molecule type" value="Genomic_DNA"/>
</dbReference>
<protein>
    <submittedName>
        <fullName evidence="1">Uncharacterized protein</fullName>
    </submittedName>
</protein>
<sequence>IPLSKPLCLRALKANVSVHAFLDLDYITVGNTLDWTRNSLFKASFPSVVKEDLVGSQGVVFPSVVKEDLVRDPGCCSSLLVKEDQLSWVLYCP</sequence>
<reference evidence="1" key="1">
    <citation type="submission" date="2017-07" db="EMBL/GenBank/DDBJ databases">
        <title>Taro Niue Genome Assembly and Annotation.</title>
        <authorList>
            <person name="Atibalentja N."/>
            <person name="Keating K."/>
            <person name="Fields C.J."/>
        </authorList>
    </citation>
    <scope>NUCLEOTIDE SEQUENCE</scope>
    <source>
        <strain evidence="1">Niue_2</strain>
        <tissue evidence="1">Leaf</tissue>
    </source>
</reference>
<dbReference type="Proteomes" id="UP000652761">
    <property type="component" value="Unassembled WGS sequence"/>
</dbReference>
<evidence type="ECO:0000313" key="1">
    <source>
        <dbReference type="EMBL" id="MQL92730.1"/>
    </source>
</evidence>
<comment type="caution">
    <text evidence="1">The sequence shown here is derived from an EMBL/GenBank/DDBJ whole genome shotgun (WGS) entry which is preliminary data.</text>
</comment>
<name>A0A843VGC2_COLES</name>
<dbReference type="AlphaFoldDB" id="A0A843VGC2"/>
<gene>
    <name evidence="1" type="ORF">Taro_025361</name>
</gene>
<proteinExistence type="predicted"/>
<keyword evidence="2" id="KW-1185">Reference proteome</keyword>
<accession>A0A843VGC2</accession>
<evidence type="ECO:0000313" key="2">
    <source>
        <dbReference type="Proteomes" id="UP000652761"/>
    </source>
</evidence>
<feature type="non-terminal residue" evidence="1">
    <location>
        <position position="1"/>
    </location>
</feature>
<organism evidence="1 2">
    <name type="scientific">Colocasia esculenta</name>
    <name type="common">Wild taro</name>
    <name type="synonym">Arum esculentum</name>
    <dbReference type="NCBI Taxonomy" id="4460"/>
    <lineage>
        <taxon>Eukaryota</taxon>
        <taxon>Viridiplantae</taxon>
        <taxon>Streptophyta</taxon>
        <taxon>Embryophyta</taxon>
        <taxon>Tracheophyta</taxon>
        <taxon>Spermatophyta</taxon>
        <taxon>Magnoliopsida</taxon>
        <taxon>Liliopsida</taxon>
        <taxon>Araceae</taxon>
        <taxon>Aroideae</taxon>
        <taxon>Colocasieae</taxon>
        <taxon>Colocasia</taxon>
    </lineage>
</organism>